<dbReference type="SUPFAM" id="SSF57196">
    <property type="entry name" value="EGF/Laminin"/>
    <property type="match status" value="1"/>
</dbReference>
<keyword evidence="2" id="KW-1185">Reference proteome</keyword>
<name>A0A671KED8_9TELE</name>
<accession>A0A671KED8</accession>
<evidence type="ECO:0008006" key="3">
    <source>
        <dbReference type="Google" id="ProtNLM"/>
    </source>
</evidence>
<reference evidence="1" key="1">
    <citation type="submission" date="2025-08" db="UniProtKB">
        <authorList>
            <consortium name="Ensembl"/>
        </authorList>
    </citation>
    <scope>IDENTIFICATION</scope>
</reference>
<proteinExistence type="predicted"/>
<reference evidence="1" key="2">
    <citation type="submission" date="2025-09" db="UniProtKB">
        <authorList>
            <consortium name="Ensembl"/>
        </authorList>
    </citation>
    <scope>IDENTIFICATION</scope>
</reference>
<dbReference type="Pfam" id="PF14670">
    <property type="entry name" value="FXa_inhibition"/>
    <property type="match status" value="1"/>
</dbReference>
<dbReference type="Gene3D" id="2.10.25.10">
    <property type="entry name" value="Laminin"/>
    <property type="match status" value="1"/>
</dbReference>
<organism evidence="1 2">
    <name type="scientific">Sinocyclocheilus anshuiensis</name>
    <dbReference type="NCBI Taxonomy" id="1608454"/>
    <lineage>
        <taxon>Eukaryota</taxon>
        <taxon>Metazoa</taxon>
        <taxon>Chordata</taxon>
        <taxon>Craniata</taxon>
        <taxon>Vertebrata</taxon>
        <taxon>Euteleostomi</taxon>
        <taxon>Actinopterygii</taxon>
        <taxon>Neopterygii</taxon>
        <taxon>Teleostei</taxon>
        <taxon>Ostariophysi</taxon>
        <taxon>Cypriniformes</taxon>
        <taxon>Cyprinidae</taxon>
        <taxon>Cyprininae</taxon>
        <taxon>Sinocyclocheilus</taxon>
    </lineage>
</organism>
<evidence type="ECO:0000313" key="2">
    <source>
        <dbReference type="Proteomes" id="UP000472260"/>
    </source>
</evidence>
<evidence type="ECO:0000313" key="1">
    <source>
        <dbReference type="Ensembl" id="ENSSANP00000005899.1"/>
    </source>
</evidence>
<sequence length="114" mass="12931">NAPNPWTVQCEETNGGCEALCCNTIGSFYCKCPAGQELREDGKTCQGESHLLSVSLYRYCQQRWRSHQNASQTHCMWVLFPVCSIQLGKSEFTTSYLEKRNRMSLGNLEQNLDA</sequence>
<protein>
    <recommendedName>
        <fullName evidence="3">EGF-like calcium-binding domain-containing protein</fullName>
    </recommendedName>
</protein>
<dbReference type="AlphaFoldDB" id="A0A671KED8"/>
<dbReference type="Ensembl" id="ENSSANT00000006345.1">
    <property type="protein sequence ID" value="ENSSANP00000005899.1"/>
    <property type="gene ID" value="ENSSANG00000003307.1"/>
</dbReference>
<dbReference type="Proteomes" id="UP000472260">
    <property type="component" value="Unassembled WGS sequence"/>
</dbReference>